<dbReference type="AlphaFoldDB" id="A0A409W2T4"/>
<organism evidence="2 3">
    <name type="scientific">Gymnopilus dilepis</name>
    <dbReference type="NCBI Taxonomy" id="231916"/>
    <lineage>
        <taxon>Eukaryota</taxon>
        <taxon>Fungi</taxon>
        <taxon>Dikarya</taxon>
        <taxon>Basidiomycota</taxon>
        <taxon>Agaricomycotina</taxon>
        <taxon>Agaricomycetes</taxon>
        <taxon>Agaricomycetidae</taxon>
        <taxon>Agaricales</taxon>
        <taxon>Agaricineae</taxon>
        <taxon>Hymenogastraceae</taxon>
        <taxon>Gymnopilus</taxon>
    </lineage>
</organism>
<evidence type="ECO:0000256" key="1">
    <source>
        <dbReference type="SAM" id="MobiDB-lite"/>
    </source>
</evidence>
<reference evidence="2 3" key="1">
    <citation type="journal article" date="2018" name="Evol. Lett.">
        <title>Horizontal gene cluster transfer increased hallucinogenic mushroom diversity.</title>
        <authorList>
            <person name="Reynolds H.T."/>
            <person name="Vijayakumar V."/>
            <person name="Gluck-Thaler E."/>
            <person name="Korotkin H.B."/>
            <person name="Matheny P.B."/>
            <person name="Slot J.C."/>
        </authorList>
    </citation>
    <scope>NUCLEOTIDE SEQUENCE [LARGE SCALE GENOMIC DNA]</scope>
    <source>
        <strain evidence="2 3">SRW20</strain>
    </source>
</reference>
<sequence length="91" mass="9813">MSLTRYSARGPTGIRRVGCYVPPLRGINPSFGEQESCHAFIEEVFDDDPQVEVPVIESVEDASIVSTSEEGKVDTSQQAGTGEVIEVSPVE</sequence>
<gene>
    <name evidence="2" type="ORF">CVT26_003343</name>
</gene>
<accession>A0A409W2T4</accession>
<feature type="compositionally biased region" description="Polar residues" evidence="1">
    <location>
        <begin position="64"/>
        <end position="80"/>
    </location>
</feature>
<protein>
    <submittedName>
        <fullName evidence="2">Uncharacterized protein</fullName>
    </submittedName>
</protein>
<dbReference type="InParanoid" id="A0A409W2T4"/>
<keyword evidence="3" id="KW-1185">Reference proteome</keyword>
<evidence type="ECO:0000313" key="3">
    <source>
        <dbReference type="Proteomes" id="UP000284706"/>
    </source>
</evidence>
<comment type="caution">
    <text evidence="2">The sequence shown here is derived from an EMBL/GenBank/DDBJ whole genome shotgun (WGS) entry which is preliminary data.</text>
</comment>
<dbReference type="EMBL" id="NHYE01005437">
    <property type="protein sequence ID" value="PPQ72834.1"/>
    <property type="molecule type" value="Genomic_DNA"/>
</dbReference>
<proteinExistence type="predicted"/>
<name>A0A409W2T4_9AGAR</name>
<dbReference type="Proteomes" id="UP000284706">
    <property type="component" value="Unassembled WGS sequence"/>
</dbReference>
<evidence type="ECO:0000313" key="2">
    <source>
        <dbReference type="EMBL" id="PPQ72834.1"/>
    </source>
</evidence>
<feature type="region of interest" description="Disordered" evidence="1">
    <location>
        <begin position="62"/>
        <end position="91"/>
    </location>
</feature>